<evidence type="ECO:0008006" key="3">
    <source>
        <dbReference type="Google" id="ProtNLM"/>
    </source>
</evidence>
<dbReference type="AlphaFoldDB" id="A0A1I2SXR0"/>
<dbReference type="STRING" id="414048.SAMN04489864_10136"/>
<dbReference type="RefSeq" id="WP_090991541.1">
    <property type="nucleotide sequence ID" value="NZ_FOPP01000001.1"/>
</dbReference>
<dbReference type="InterPro" id="IPR008969">
    <property type="entry name" value="CarboxyPept-like_regulatory"/>
</dbReference>
<name>A0A1I2SXR0_9SPHI</name>
<accession>A0A1I2SXR0</accession>
<gene>
    <name evidence="1" type="ORF">SAMN04489864_10136</name>
</gene>
<protein>
    <recommendedName>
        <fullName evidence="3">CarboxypepD_reg-like domain-containing protein</fullName>
    </recommendedName>
</protein>
<keyword evidence="2" id="KW-1185">Reference proteome</keyword>
<dbReference type="SUPFAM" id="SSF49464">
    <property type="entry name" value="Carboxypeptidase regulatory domain-like"/>
    <property type="match status" value="1"/>
</dbReference>
<reference evidence="1 2" key="1">
    <citation type="submission" date="2016-10" db="EMBL/GenBank/DDBJ databases">
        <authorList>
            <person name="de Groot N.N."/>
        </authorList>
    </citation>
    <scope>NUCLEOTIDE SEQUENCE [LARGE SCALE GENOMIC DNA]</scope>
    <source>
        <strain evidence="1 2">DSM 18684</strain>
    </source>
</reference>
<proteinExistence type="predicted"/>
<dbReference type="OrthoDB" id="789400at2"/>
<evidence type="ECO:0000313" key="1">
    <source>
        <dbReference type="EMBL" id="SFG55777.1"/>
    </source>
</evidence>
<organism evidence="1 2">
    <name type="scientific">Pedobacter insulae</name>
    <dbReference type="NCBI Taxonomy" id="414048"/>
    <lineage>
        <taxon>Bacteria</taxon>
        <taxon>Pseudomonadati</taxon>
        <taxon>Bacteroidota</taxon>
        <taxon>Sphingobacteriia</taxon>
        <taxon>Sphingobacteriales</taxon>
        <taxon>Sphingobacteriaceae</taxon>
        <taxon>Pedobacter</taxon>
    </lineage>
</organism>
<evidence type="ECO:0000313" key="2">
    <source>
        <dbReference type="Proteomes" id="UP000199666"/>
    </source>
</evidence>
<dbReference type="Proteomes" id="UP000199666">
    <property type="component" value="Unassembled WGS sequence"/>
</dbReference>
<dbReference type="EMBL" id="FOPP01000001">
    <property type="protein sequence ID" value="SFG55777.1"/>
    <property type="molecule type" value="Genomic_DNA"/>
</dbReference>
<sequence>MKQLGLFLLVLLAAVYIPCARLQAQDFKVNGVVMEKESKFRIALASISNKRNGYSVGSNDLGLFTITASIGDTLLIIKRGYNDQQMVVNSPKDLIIYLNRGITLNEVVINGESKKQSLDAIKRDFKNKGSFYAGKPSFLSFLFTPITAIYELVGRTPKNARRFNNYYITEMQQTHIDAFFNKSIISTNTGLTGKELDNFMINYRPEYEQSKNWNTYDGLKWIKESYKKYADTAGKPVK</sequence>